<dbReference type="STRING" id="1104324.P186_1264"/>
<evidence type="ECO:0000313" key="3">
    <source>
        <dbReference type="Proteomes" id="UP000005867"/>
    </source>
</evidence>
<dbReference type="Proteomes" id="UP000005867">
    <property type="component" value="Chromosome"/>
</dbReference>
<dbReference type="OrthoDB" id="147504at2157"/>
<dbReference type="eggNOG" id="arCOG03773">
    <property type="taxonomic scope" value="Archaea"/>
</dbReference>
<dbReference type="HOGENOM" id="CLU_1821085_0_0_2"/>
<dbReference type="InterPro" id="IPR029063">
    <property type="entry name" value="SAM-dependent_MTases_sf"/>
</dbReference>
<evidence type="ECO:0000259" key="1">
    <source>
        <dbReference type="Pfam" id="PF08241"/>
    </source>
</evidence>
<evidence type="ECO:0000313" key="2">
    <source>
        <dbReference type="EMBL" id="AET32693.1"/>
    </source>
</evidence>
<dbReference type="AlphaFoldDB" id="G7VDA8"/>
<reference evidence="2 3" key="1">
    <citation type="journal article" date="2012" name="J. Bacteriol.">
        <title>Complete genome sequence of strain 1860, a crenarchaeon of the genus pyrobaculum able to grow with various electron acceptors.</title>
        <authorList>
            <person name="Mardanov A.V."/>
            <person name="Gumerov V.M."/>
            <person name="Slobodkina G.B."/>
            <person name="Beletsky A.V."/>
            <person name="Bonch-Osmolovskaya E.A."/>
            <person name="Ravin N.V."/>
            <person name="Skryabin K.G."/>
        </authorList>
    </citation>
    <scope>NUCLEOTIDE SEQUENCE [LARGE SCALE GENOMIC DNA]</scope>
    <source>
        <strain evidence="2 3">1860</strain>
    </source>
</reference>
<dbReference type="SUPFAM" id="SSF53335">
    <property type="entry name" value="S-adenosyl-L-methionine-dependent methyltransferases"/>
    <property type="match status" value="1"/>
</dbReference>
<dbReference type="InterPro" id="IPR013216">
    <property type="entry name" value="Methyltransf_11"/>
</dbReference>
<dbReference type="EMBL" id="CP003098">
    <property type="protein sequence ID" value="AET32693.1"/>
    <property type="molecule type" value="Genomic_DNA"/>
</dbReference>
<dbReference type="CDD" id="cd02440">
    <property type="entry name" value="AdoMet_MTases"/>
    <property type="match status" value="1"/>
</dbReference>
<keyword evidence="2" id="KW-0808">Transferase</keyword>
<dbReference type="BioCyc" id="PSP1104324:GJSN-1236-MONOMER"/>
<feature type="domain" description="Methyltransferase type 11" evidence="1">
    <location>
        <begin position="41"/>
        <end position="106"/>
    </location>
</feature>
<organism evidence="2 3">
    <name type="scientific">Pyrobaculum ferrireducens</name>
    <dbReference type="NCBI Taxonomy" id="1104324"/>
    <lineage>
        <taxon>Archaea</taxon>
        <taxon>Thermoproteota</taxon>
        <taxon>Thermoprotei</taxon>
        <taxon>Thermoproteales</taxon>
        <taxon>Thermoproteaceae</taxon>
        <taxon>Pyrobaculum</taxon>
    </lineage>
</organism>
<accession>G7VDA8</accession>
<dbReference type="GO" id="GO:0032259">
    <property type="term" value="P:methylation"/>
    <property type="evidence" value="ECO:0007669"/>
    <property type="project" value="UniProtKB-KW"/>
</dbReference>
<gene>
    <name evidence="2" type="ORF">P186_1264</name>
</gene>
<dbReference type="Pfam" id="PF08241">
    <property type="entry name" value="Methyltransf_11"/>
    <property type="match status" value="1"/>
</dbReference>
<dbReference type="KEGG" id="pyr:P186_1264"/>
<name>G7VDA8_9CREN</name>
<sequence length="139" mass="15888">MEISHILELYKHLAPVYEEVYGEEQRAKYWRVASQVGSRVVDAGCGVGVAFDVLEGYVVCLDISLDMLRRAAERRGDRGELVLADYRLPPFRRGAFDSALFLSSVEPASYDEVASLWLGIAERVYLEFRGQWRIVEQRN</sequence>
<dbReference type="RefSeq" id="WP_014288521.1">
    <property type="nucleotide sequence ID" value="NC_016645.1"/>
</dbReference>
<dbReference type="Gene3D" id="3.40.50.150">
    <property type="entry name" value="Vaccinia Virus protein VP39"/>
    <property type="match status" value="1"/>
</dbReference>
<dbReference type="GeneID" id="11595519"/>
<keyword evidence="2" id="KW-0489">Methyltransferase</keyword>
<keyword evidence="3" id="KW-1185">Reference proteome</keyword>
<proteinExistence type="predicted"/>
<dbReference type="GO" id="GO:0008757">
    <property type="term" value="F:S-adenosylmethionine-dependent methyltransferase activity"/>
    <property type="evidence" value="ECO:0007669"/>
    <property type="project" value="InterPro"/>
</dbReference>
<protein>
    <submittedName>
        <fullName evidence="2">Methyltransferase type 11</fullName>
    </submittedName>
</protein>